<feature type="transmembrane region" description="Helical" evidence="7">
    <location>
        <begin position="218"/>
        <end position="237"/>
    </location>
</feature>
<evidence type="ECO:0000256" key="5">
    <source>
        <dbReference type="ARBA" id="ARBA00022989"/>
    </source>
</evidence>
<dbReference type="Proteomes" id="UP000261284">
    <property type="component" value="Unassembled WGS sequence"/>
</dbReference>
<evidence type="ECO:0000256" key="6">
    <source>
        <dbReference type="ARBA" id="ARBA00023136"/>
    </source>
</evidence>
<feature type="transmembrane region" description="Helical" evidence="7">
    <location>
        <begin position="257"/>
        <end position="277"/>
    </location>
</feature>
<evidence type="ECO:0000313" key="9">
    <source>
        <dbReference type="EMBL" id="RFM27863.1"/>
    </source>
</evidence>
<protein>
    <submittedName>
        <fullName evidence="9">MFS transporter</fullName>
    </submittedName>
</protein>
<evidence type="ECO:0000259" key="8">
    <source>
        <dbReference type="PROSITE" id="PS50850"/>
    </source>
</evidence>
<dbReference type="InterPro" id="IPR020846">
    <property type="entry name" value="MFS_dom"/>
</dbReference>
<keyword evidence="5 7" id="KW-1133">Transmembrane helix</keyword>
<evidence type="ECO:0000313" key="10">
    <source>
        <dbReference type="Proteomes" id="UP000261284"/>
    </source>
</evidence>
<keyword evidence="4 7" id="KW-0812">Transmembrane</keyword>
<feature type="transmembrane region" description="Helical" evidence="7">
    <location>
        <begin position="284"/>
        <end position="301"/>
    </location>
</feature>
<feature type="domain" description="Major facilitator superfamily (MFS) profile" evidence="8">
    <location>
        <begin position="19"/>
        <end position="399"/>
    </location>
</feature>
<organism evidence="9 10">
    <name type="scientific">Deminuibacter soli</name>
    <dbReference type="NCBI Taxonomy" id="2291815"/>
    <lineage>
        <taxon>Bacteria</taxon>
        <taxon>Pseudomonadati</taxon>
        <taxon>Bacteroidota</taxon>
        <taxon>Chitinophagia</taxon>
        <taxon>Chitinophagales</taxon>
        <taxon>Chitinophagaceae</taxon>
        <taxon>Deminuibacter</taxon>
    </lineage>
</organism>
<dbReference type="SUPFAM" id="SSF103473">
    <property type="entry name" value="MFS general substrate transporter"/>
    <property type="match status" value="1"/>
</dbReference>
<feature type="transmembrane region" description="Helical" evidence="7">
    <location>
        <begin position="80"/>
        <end position="103"/>
    </location>
</feature>
<dbReference type="EMBL" id="QTJU01000004">
    <property type="protein sequence ID" value="RFM27863.1"/>
    <property type="molecule type" value="Genomic_DNA"/>
</dbReference>
<dbReference type="InterPro" id="IPR011701">
    <property type="entry name" value="MFS"/>
</dbReference>
<feature type="transmembrane region" description="Helical" evidence="7">
    <location>
        <begin position="55"/>
        <end position="74"/>
    </location>
</feature>
<accession>A0A3E1NIV1</accession>
<keyword evidence="6 7" id="KW-0472">Membrane</keyword>
<dbReference type="InterPro" id="IPR050171">
    <property type="entry name" value="MFS_Transporters"/>
</dbReference>
<evidence type="ECO:0000256" key="7">
    <source>
        <dbReference type="SAM" id="Phobius"/>
    </source>
</evidence>
<feature type="transmembrane region" description="Helical" evidence="7">
    <location>
        <begin position="149"/>
        <end position="166"/>
    </location>
</feature>
<feature type="transmembrane region" description="Helical" evidence="7">
    <location>
        <begin position="172"/>
        <end position="192"/>
    </location>
</feature>
<comment type="caution">
    <text evidence="9">The sequence shown here is derived from an EMBL/GenBank/DDBJ whole genome shotgun (WGS) entry which is preliminary data.</text>
</comment>
<dbReference type="PANTHER" id="PTHR23517:SF2">
    <property type="entry name" value="MULTIDRUG RESISTANCE PROTEIN MDTH"/>
    <property type="match status" value="1"/>
</dbReference>
<dbReference type="CDD" id="cd17329">
    <property type="entry name" value="MFS_MdtH_MDR_like"/>
    <property type="match status" value="1"/>
</dbReference>
<dbReference type="PANTHER" id="PTHR23517">
    <property type="entry name" value="RESISTANCE PROTEIN MDTM, PUTATIVE-RELATED-RELATED"/>
    <property type="match status" value="1"/>
</dbReference>
<feature type="transmembrane region" description="Helical" evidence="7">
    <location>
        <begin position="376"/>
        <end position="394"/>
    </location>
</feature>
<sequence>MIRYPLQVYKKAFGGLSAATWYLSVVLFINRSGTMVVPFMTIYATQQLHFSLSQAGLVMAAFGTGAIAGAFAGGKITDAVGFYPVQVAALLLGGVLFMCLGLLHTFPTLSAGAFVLSMCNESFRPANSTAIAHYSSAENRTRSYSLNRFAINLGWACGGALGGFIAGHNYHLLFWVDGGTNILAALLLLKLLPPVKHIRHSKEAKQALQDSSPYRDKIYLWFIVLLTLFATCFMQMFGMQPVFLKTNWHVPEQRIGWLMAENGIMIALFEMIVVYHLENRKRPMYFVCRGMLLISVAYVLLNTLPAVFATSVLVIALITVGEIMCLPFLNSYWITRTQPHNRGSYAALITMAWSTAQVLAPAAGSQLAAWAGFRTLWWVISILCVATAGGMWLLDKRENRYLQELLKL</sequence>
<dbReference type="GO" id="GO:0005886">
    <property type="term" value="C:plasma membrane"/>
    <property type="evidence" value="ECO:0007669"/>
    <property type="project" value="UniProtKB-SubCell"/>
</dbReference>
<evidence type="ECO:0000256" key="3">
    <source>
        <dbReference type="ARBA" id="ARBA00022475"/>
    </source>
</evidence>
<evidence type="ECO:0000256" key="4">
    <source>
        <dbReference type="ARBA" id="ARBA00022692"/>
    </source>
</evidence>
<feature type="transmembrane region" description="Helical" evidence="7">
    <location>
        <begin position="307"/>
        <end position="333"/>
    </location>
</feature>
<keyword evidence="3" id="KW-1003">Cell membrane</keyword>
<dbReference type="GO" id="GO:0022857">
    <property type="term" value="F:transmembrane transporter activity"/>
    <property type="evidence" value="ECO:0007669"/>
    <property type="project" value="InterPro"/>
</dbReference>
<name>A0A3E1NIV1_9BACT</name>
<dbReference type="InterPro" id="IPR036259">
    <property type="entry name" value="MFS_trans_sf"/>
</dbReference>
<dbReference type="Gene3D" id="1.20.1250.20">
    <property type="entry name" value="MFS general substrate transporter like domains"/>
    <property type="match status" value="1"/>
</dbReference>
<dbReference type="PROSITE" id="PS50850">
    <property type="entry name" value="MFS"/>
    <property type="match status" value="1"/>
</dbReference>
<evidence type="ECO:0000256" key="2">
    <source>
        <dbReference type="ARBA" id="ARBA00022448"/>
    </source>
</evidence>
<dbReference type="Pfam" id="PF07690">
    <property type="entry name" value="MFS_1"/>
    <property type="match status" value="1"/>
</dbReference>
<comment type="subcellular location">
    <subcellularLocation>
        <location evidence="1">Cell membrane</location>
        <topology evidence="1">Multi-pass membrane protein</topology>
    </subcellularLocation>
</comment>
<reference evidence="9 10" key="1">
    <citation type="submission" date="2018-08" db="EMBL/GenBank/DDBJ databases">
        <title>Chitinophagaceae sp. K23C18032701, a novel bacterium isolated from forest soil.</title>
        <authorList>
            <person name="Wang C."/>
        </authorList>
    </citation>
    <scope>NUCLEOTIDE SEQUENCE [LARGE SCALE GENOMIC DNA]</scope>
    <source>
        <strain evidence="9 10">K23C18032701</strain>
    </source>
</reference>
<dbReference type="AlphaFoldDB" id="A0A3E1NIV1"/>
<keyword evidence="10" id="KW-1185">Reference proteome</keyword>
<feature type="transmembrane region" description="Helical" evidence="7">
    <location>
        <begin position="345"/>
        <end position="364"/>
    </location>
</feature>
<dbReference type="RefSeq" id="WP_116847939.1">
    <property type="nucleotide sequence ID" value="NZ_QTJU01000004.1"/>
</dbReference>
<keyword evidence="2" id="KW-0813">Transport</keyword>
<dbReference type="OrthoDB" id="5379144at2"/>
<proteinExistence type="predicted"/>
<evidence type="ECO:0000256" key="1">
    <source>
        <dbReference type="ARBA" id="ARBA00004651"/>
    </source>
</evidence>
<gene>
    <name evidence="9" type="ORF">DXN05_14310</name>
</gene>
<feature type="transmembrane region" description="Helical" evidence="7">
    <location>
        <begin position="20"/>
        <end position="43"/>
    </location>
</feature>